<feature type="transmembrane region" description="Helical" evidence="15">
    <location>
        <begin position="12"/>
        <end position="31"/>
    </location>
</feature>
<keyword evidence="14 15" id="KW-0472">Membrane</keyword>
<proteinExistence type="predicted"/>
<evidence type="ECO:0000256" key="4">
    <source>
        <dbReference type="ARBA" id="ARBA00022475"/>
    </source>
</evidence>
<dbReference type="InterPro" id="IPR005467">
    <property type="entry name" value="His_kinase_dom"/>
</dbReference>
<dbReference type="Gene3D" id="3.30.565.10">
    <property type="entry name" value="Histidine kinase-like ATPase, C-terminal domain"/>
    <property type="match status" value="1"/>
</dbReference>
<protein>
    <recommendedName>
        <fullName evidence="3">histidine kinase</fullName>
        <ecNumber evidence="3">2.7.13.3</ecNumber>
    </recommendedName>
</protein>
<dbReference type="InterPro" id="IPR003660">
    <property type="entry name" value="HAMP_dom"/>
</dbReference>
<dbReference type="GO" id="GO:0005886">
    <property type="term" value="C:plasma membrane"/>
    <property type="evidence" value="ECO:0007669"/>
    <property type="project" value="UniProtKB-SubCell"/>
</dbReference>
<dbReference type="PROSITE" id="PS50109">
    <property type="entry name" value="HIS_KIN"/>
    <property type="match status" value="1"/>
</dbReference>
<evidence type="ECO:0000256" key="6">
    <source>
        <dbReference type="ARBA" id="ARBA00022553"/>
    </source>
</evidence>
<dbReference type="OrthoDB" id="9804645at2"/>
<evidence type="ECO:0000256" key="7">
    <source>
        <dbReference type="ARBA" id="ARBA00022679"/>
    </source>
</evidence>
<dbReference type="PRINTS" id="PR00344">
    <property type="entry name" value="BCTRLSENSOR"/>
</dbReference>
<dbReference type="CDD" id="cd00082">
    <property type="entry name" value="HisKA"/>
    <property type="match status" value="1"/>
</dbReference>
<evidence type="ECO:0000256" key="15">
    <source>
        <dbReference type="SAM" id="Phobius"/>
    </source>
</evidence>
<evidence type="ECO:0000256" key="14">
    <source>
        <dbReference type="ARBA" id="ARBA00023136"/>
    </source>
</evidence>
<dbReference type="PANTHER" id="PTHR44936">
    <property type="entry name" value="SENSOR PROTEIN CREC"/>
    <property type="match status" value="1"/>
</dbReference>
<dbReference type="Proteomes" id="UP000321638">
    <property type="component" value="Unassembled WGS sequence"/>
</dbReference>
<accession>A0A5C8PT65</accession>
<keyword evidence="4" id="KW-1003">Cell membrane</keyword>
<organism evidence="18 19">
    <name type="scientific">Vineibacter terrae</name>
    <dbReference type="NCBI Taxonomy" id="2586908"/>
    <lineage>
        <taxon>Bacteria</taxon>
        <taxon>Pseudomonadati</taxon>
        <taxon>Pseudomonadota</taxon>
        <taxon>Alphaproteobacteria</taxon>
        <taxon>Hyphomicrobiales</taxon>
        <taxon>Vineibacter</taxon>
    </lineage>
</organism>
<keyword evidence="8 15" id="KW-0812">Transmembrane</keyword>
<dbReference type="SMART" id="SM00388">
    <property type="entry name" value="HisKA"/>
    <property type="match status" value="1"/>
</dbReference>
<dbReference type="InterPro" id="IPR050980">
    <property type="entry name" value="2C_sensor_his_kinase"/>
</dbReference>
<dbReference type="InterPro" id="IPR036890">
    <property type="entry name" value="HATPase_C_sf"/>
</dbReference>
<dbReference type="RefSeq" id="WP_147845840.1">
    <property type="nucleotide sequence ID" value="NZ_VDUZ01000004.1"/>
</dbReference>
<sequence length="440" mass="47135">MTLVPDTLAGRTIAVLLIALGAFHAFSLWLYDAGSRAEIGYTNERQLAERLIAIKRAIHAEPVAARDRLAHSLSGGAIETHWGPMSLIADTHPRDPASIALKAHLIELVPEIAADGLRISISHERDIGPTKHAIGVSVRLADASWINFSVADPDGPSAAWYGILLSTTVMAFAVLVGSVIVVRSVTAPLRVVAQAARRLGTDPAGPPILERGPREVRDAAVAFNDMRRRITRLVEDRARTLAAVSHDLRTPLTRLRFRAEMLDDQDARASITADLTEMDAMVDAVLAFLRGEAETEGLRSTDLTSLCATICDDLADRGHDVSLARADPMVVSVRRLMLKRAIGNLVANGVKHGGRVRVSIEDRGGQVAVIIDDDGPGIPPAHLDDVFEPFRRLGNAPAQEGSGVGLGLTVARTAARAHGGDVLLRNRPEGGLRAELVLPH</sequence>
<dbReference type="Pfam" id="PF00672">
    <property type="entry name" value="HAMP"/>
    <property type="match status" value="1"/>
</dbReference>
<reference evidence="18 19" key="1">
    <citation type="submission" date="2019-06" db="EMBL/GenBank/DDBJ databases">
        <title>New taxonomy in bacterial strain CC-CFT640, isolated from vineyard.</title>
        <authorList>
            <person name="Lin S.-Y."/>
            <person name="Tsai C.-F."/>
            <person name="Young C.-C."/>
        </authorList>
    </citation>
    <scope>NUCLEOTIDE SEQUENCE [LARGE SCALE GENOMIC DNA]</scope>
    <source>
        <strain evidence="18 19">CC-CFT640</strain>
    </source>
</reference>
<dbReference type="SUPFAM" id="SSF55874">
    <property type="entry name" value="ATPase domain of HSP90 chaperone/DNA topoisomerase II/histidine kinase"/>
    <property type="match status" value="1"/>
</dbReference>
<dbReference type="GO" id="GO:0000155">
    <property type="term" value="F:phosphorelay sensor kinase activity"/>
    <property type="evidence" value="ECO:0007669"/>
    <property type="project" value="InterPro"/>
</dbReference>
<dbReference type="PANTHER" id="PTHR44936:SF5">
    <property type="entry name" value="SENSOR HISTIDINE KINASE ENVZ"/>
    <property type="match status" value="1"/>
</dbReference>
<evidence type="ECO:0000256" key="8">
    <source>
        <dbReference type="ARBA" id="ARBA00022692"/>
    </source>
</evidence>
<keyword evidence="5" id="KW-0997">Cell inner membrane</keyword>
<evidence type="ECO:0000313" key="18">
    <source>
        <dbReference type="EMBL" id="TXL80425.1"/>
    </source>
</evidence>
<feature type="domain" description="Histidine kinase" evidence="16">
    <location>
        <begin position="243"/>
        <end position="440"/>
    </location>
</feature>
<evidence type="ECO:0000256" key="13">
    <source>
        <dbReference type="ARBA" id="ARBA00023012"/>
    </source>
</evidence>
<evidence type="ECO:0000259" key="16">
    <source>
        <dbReference type="PROSITE" id="PS50109"/>
    </source>
</evidence>
<keyword evidence="19" id="KW-1185">Reference proteome</keyword>
<keyword evidence="11" id="KW-0067">ATP-binding</keyword>
<feature type="domain" description="HAMP" evidence="17">
    <location>
        <begin position="183"/>
        <end position="235"/>
    </location>
</feature>
<evidence type="ECO:0000313" key="19">
    <source>
        <dbReference type="Proteomes" id="UP000321638"/>
    </source>
</evidence>
<keyword evidence="10" id="KW-0418">Kinase</keyword>
<evidence type="ECO:0000256" key="3">
    <source>
        <dbReference type="ARBA" id="ARBA00012438"/>
    </source>
</evidence>
<dbReference type="Pfam" id="PF02518">
    <property type="entry name" value="HATPase_c"/>
    <property type="match status" value="1"/>
</dbReference>
<dbReference type="SMART" id="SM00387">
    <property type="entry name" value="HATPase_c"/>
    <property type="match status" value="1"/>
</dbReference>
<keyword evidence="7" id="KW-0808">Transferase</keyword>
<dbReference type="SUPFAM" id="SSF47384">
    <property type="entry name" value="Homodimeric domain of signal transducing histidine kinase"/>
    <property type="match status" value="1"/>
</dbReference>
<dbReference type="PROSITE" id="PS50885">
    <property type="entry name" value="HAMP"/>
    <property type="match status" value="1"/>
</dbReference>
<evidence type="ECO:0000256" key="1">
    <source>
        <dbReference type="ARBA" id="ARBA00000085"/>
    </source>
</evidence>
<evidence type="ECO:0000256" key="2">
    <source>
        <dbReference type="ARBA" id="ARBA00004429"/>
    </source>
</evidence>
<evidence type="ECO:0000256" key="5">
    <source>
        <dbReference type="ARBA" id="ARBA00022519"/>
    </source>
</evidence>
<keyword evidence="12 15" id="KW-1133">Transmembrane helix</keyword>
<dbReference type="InterPro" id="IPR003594">
    <property type="entry name" value="HATPase_dom"/>
</dbReference>
<dbReference type="InterPro" id="IPR003661">
    <property type="entry name" value="HisK_dim/P_dom"/>
</dbReference>
<dbReference type="InterPro" id="IPR036097">
    <property type="entry name" value="HisK_dim/P_sf"/>
</dbReference>
<keyword evidence="13" id="KW-0902">Two-component regulatory system</keyword>
<dbReference type="AlphaFoldDB" id="A0A5C8PT65"/>
<evidence type="ECO:0000256" key="12">
    <source>
        <dbReference type="ARBA" id="ARBA00022989"/>
    </source>
</evidence>
<comment type="catalytic activity">
    <reaction evidence="1">
        <text>ATP + protein L-histidine = ADP + protein N-phospho-L-histidine.</text>
        <dbReference type="EC" id="2.7.13.3"/>
    </reaction>
</comment>
<gene>
    <name evidence="18" type="ORF">FHP25_05195</name>
</gene>
<dbReference type="InterPro" id="IPR004358">
    <property type="entry name" value="Sig_transdc_His_kin-like_C"/>
</dbReference>
<dbReference type="CDD" id="cd00075">
    <property type="entry name" value="HATPase"/>
    <property type="match status" value="1"/>
</dbReference>
<dbReference type="GO" id="GO:0005524">
    <property type="term" value="F:ATP binding"/>
    <property type="evidence" value="ECO:0007669"/>
    <property type="project" value="UniProtKB-KW"/>
</dbReference>
<dbReference type="Gene3D" id="1.10.287.130">
    <property type="match status" value="1"/>
</dbReference>
<comment type="subcellular location">
    <subcellularLocation>
        <location evidence="2">Cell inner membrane</location>
        <topology evidence="2">Multi-pass membrane protein</topology>
    </subcellularLocation>
</comment>
<dbReference type="SMART" id="SM00304">
    <property type="entry name" value="HAMP"/>
    <property type="match status" value="1"/>
</dbReference>
<dbReference type="EMBL" id="VDUZ01000004">
    <property type="protein sequence ID" value="TXL80425.1"/>
    <property type="molecule type" value="Genomic_DNA"/>
</dbReference>
<evidence type="ECO:0000256" key="11">
    <source>
        <dbReference type="ARBA" id="ARBA00022840"/>
    </source>
</evidence>
<dbReference type="Pfam" id="PF00512">
    <property type="entry name" value="HisKA"/>
    <property type="match status" value="1"/>
</dbReference>
<dbReference type="EC" id="2.7.13.3" evidence="3"/>
<feature type="transmembrane region" description="Helical" evidence="15">
    <location>
        <begin position="158"/>
        <end position="182"/>
    </location>
</feature>
<name>A0A5C8PT65_9HYPH</name>
<evidence type="ECO:0000256" key="9">
    <source>
        <dbReference type="ARBA" id="ARBA00022741"/>
    </source>
</evidence>
<evidence type="ECO:0000259" key="17">
    <source>
        <dbReference type="PROSITE" id="PS50885"/>
    </source>
</evidence>
<keyword evidence="9" id="KW-0547">Nucleotide-binding</keyword>
<comment type="caution">
    <text evidence="18">The sequence shown here is derived from an EMBL/GenBank/DDBJ whole genome shotgun (WGS) entry which is preliminary data.</text>
</comment>
<evidence type="ECO:0000256" key="10">
    <source>
        <dbReference type="ARBA" id="ARBA00022777"/>
    </source>
</evidence>
<keyword evidence="6" id="KW-0597">Phosphoprotein</keyword>